<dbReference type="AlphaFoldDB" id="A0A1B5L1F7"/>
<comment type="caution">
    <text evidence="1">The sequence shown here is derived from an EMBL/GenBank/DDBJ whole genome shotgun (WGS) entry which is preliminary data.</text>
</comment>
<dbReference type="EMBL" id="BBTG02000052">
    <property type="protein sequence ID" value="GAO17214.1"/>
    <property type="molecule type" value="Genomic_DNA"/>
</dbReference>
<sequence>MMPMMLAPGVRLINAENSAMPRDKLLDEQWILVRQTLKSDLVTLVGKASLK</sequence>
<name>A0A1B5L1F7_USTVR</name>
<evidence type="ECO:0000313" key="2">
    <source>
        <dbReference type="Proteomes" id="UP000054053"/>
    </source>
</evidence>
<proteinExistence type="predicted"/>
<reference evidence="2" key="1">
    <citation type="journal article" date="2016" name="Genome Announc.">
        <title>Genome sequence of Ustilaginoidea virens IPU010, a rice pathogenic fungus causing false smut.</title>
        <authorList>
            <person name="Kumagai T."/>
            <person name="Ishii T."/>
            <person name="Terai G."/>
            <person name="Umemura M."/>
            <person name="Machida M."/>
            <person name="Asai K."/>
        </authorList>
    </citation>
    <scope>NUCLEOTIDE SEQUENCE [LARGE SCALE GENOMIC DNA]</scope>
    <source>
        <strain evidence="2">IPU010</strain>
    </source>
</reference>
<accession>A0A1B5L1F7</accession>
<dbReference type="Proteomes" id="UP000054053">
    <property type="component" value="Unassembled WGS sequence"/>
</dbReference>
<evidence type="ECO:0000313" key="1">
    <source>
        <dbReference type="EMBL" id="GAO17214.1"/>
    </source>
</evidence>
<protein>
    <submittedName>
        <fullName evidence="1">Uncharacterized protein</fullName>
    </submittedName>
</protein>
<organism evidence="1 2">
    <name type="scientific">Ustilaginoidea virens</name>
    <name type="common">Rice false smut fungus</name>
    <name type="synonym">Villosiclava virens</name>
    <dbReference type="NCBI Taxonomy" id="1159556"/>
    <lineage>
        <taxon>Eukaryota</taxon>
        <taxon>Fungi</taxon>
        <taxon>Dikarya</taxon>
        <taxon>Ascomycota</taxon>
        <taxon>Pezizomycotina</taxon>
        <taxon>Sordariomycetes</taxon>
        <taxon>Hypocreomycetidae</taxon>
        <taxon>Hypocreales</taxon>
        <taxon>Clavicipitaceae</taxon>
        <taxon>Ustilaginoidea</taxon>
    </lineage>
</organism>
<gene>
    <name evidence="1" type="ORF">UVI_02057470</name>
</gene>